<dbReference type="AlphaFoldDB" id="A0A0K1QD94"/>
<reference evidence="2 3" key="1">
    <citation type="submission" date="2015-08" db="EMBL/GenBank/DDBJ databases">
        <authorList>
            <person name="Babu N.S."/>
            <person name="Beckwith C.J."/>
            <person name="Beseler K.G."/>
            <person name="Brison A."/>
            <person name="Carone J.V."/>
            <person name="Caskin T.P."/>
            <person name="Diamond M."/>
            <person name="Durham M.E."/>
            <person name="Foxe J.M."/>
            <person name="Go M."/>
            <person name="Henderson B.A."/>
            <person name="Jones I.B."/>
            <person name="McGettigan J.A."/>
            <person name="Micheletti S.J."/>
            <person name="Nasrallah M.E."/>
            <person name="Ortiz D."/>
            <person name="Piller C.R."/>
            <person name="Privatt S.R."/>
            <person name="Schneider S.L."/>
            <person name="Sharp S."/>
            <person name="Smith T.C."/>
            <person name="Stanton J.D."/>
            <person name="Ullery H.E."/>
            <person name="Wilson R.J."/>
            <person name="Serrano M.G."/>
            <person name="Buck G."/>
            <person name="Lee V."/>
            <person name="Wang Y."/>
            <person name="Carvalho R."/>
            <person name="Voegtly L."/>
            <person name="Shi R."/>
            <person name="Duckworth R."/>
            <person name="Johnson A."/>
            <person name="Loviza R."/>
            <person name="Walstead R."/>
            <person name="Shah Z."/>
            <person name="Kiflezghi M."/>
            <person name="Wade K."/>
            <person name="Ball S.L."/>
            <person name="Bradley K.W."/>
            <person name="Asai D.J."/>
            <person name="Bowman C.A."/>
            <person name="Russell D.A."/>
            <person name="Pope W.H."/>
            <person name="Jacobs-Sera D."/>
            <person name="Hendrix R.W."/>
            <person name="Hatfull G.F."/>
        </authorList>
    </citation>
    <scope>NUCLEOTIDE SEQUENCE [LARGE SCALE GENOMIC DNA]</scope>
    <source>
        <strain evidence="2 3">DSM 27648</strain>
    </source>
</reference>
<name>A0A0K1QD94_9BACT</name>
<keyword evidence="3" id="KW-1185">Reference proteome</keyword>
<evidence type="ECO:0000256" key="1">
    <source>
        <dbReference type="SAM" id="MobiDB-lite"/>
    </source>
</evidence>
<gene>
    <name evidence="2" type="ORF">AKJ09_10305</name>
</gene>
<protein>
    <submittedName>
        <fullName evidence="2">Uncharacterized protein</fullName>
    </submittedName>
</protein>
<feature type="region of interest" description="Disordered" evidence="1">
    <location>
        <begin position="214"/>
        <end position="245"/>
    </location>
</feature>
<sequence>MVTWNDSSERWADGGSGAPDGGVHMAMPIPFNGGGAVYPTVVANGIAGRPSVAFESGPKLANANHADFDVQTGDFFIAFVAAINSGSGSFWSLMTSTTAATGTWLGSSKFCSFLGGLGAQPKCTSPEYSANTSPHAFIVRRKPARPSSGSIEPRAGRTTSVATTRTSASPPTSSCSFRSVAPSSAQVAEIVMVVGPTHDADFEFSEAYLQSKYALPEPSTTKRGPRRTPAPARTVAVARPRSTPR</sequence>
<organism evidence="2 3">
    <name type="scientific">Labilithrix luteola</name>
    <dbReference type="NCBI Taxonomy" id="1391654"/>
    <lineage>
        <taxon>Bacteria</taxon>
        <taxon>Pseudomonadati</taxon>
        <taxon>Myxococcota</taxon>
        <taxon>Polyangia</taxon>
        <taxon>Polyangiales</taxon>
        <taxon>Labilitrichaceae</taxon>
        <taxon>Labilithrix</taxon>
    </lineage>
</organism>
<accession>A0A0K1QD94</accession>
<dbReference type="EMBL" id="CP012333">
    <property type="protein sequence ID" value="AKV03642.1"/>
    <property type="molecule type" value="Genomic_DNA"/>
</dbReference>
<feature type="region of interest" description="Disordered" evidence="1">
    <location>
        <begin position="142"/>
        <end position="178"/>
    </location>
</feature>
<proteinExistence type="predicted"/>
<feature type="compositionally biased region" description="Low complexity" evidence="1">
    <location>
        <begin position="158"/>
        <end position="178"/>
    </location>
</feature>
<dbReference type="RefSeq" id="WP_146654380.1">
    <property type="nucleotide sequence ID" value="NZ_CP012333.1"/>
</dbReference>
<feature type="compositionally biased region" description="Low complexity" evidence="1">
    <location>
        <begin position="227"/>
        <end position="245"/>
    </location>
</feature>
<dbReference type="Proteomes" id="UP000064967">
    <property type="component" value="Chromosome"/>
</dbReference>
<dbReference type="STRING" id="1391654.AKJ09_10305"/>
<evidence type="ECO:0000313" key="3">
    <source>
        <dbReference type="Proteomes" id="UP000064967"/>
    </source>
</evidence>
<evidence type="ECO:0000313" key="2">
    <source>
        <dbReference type="EMBL" id="AKV03642.1"/>
    </source>
</evidence>
<dbReference type="KEGG" id="llu:AKJ09_10305"/>